<dbReference type="PANTHER" id="PTHR30008:SF0">
    <property type="entry name" value="EXODEOXYRIBONUCLEASE 7 LARGE SUBUNIT"/>
    <property type="match status" value="1"/>
</dbReference>
<evidence type="ECO:0000259" key="1">
    <source>
        <dbReference type="Pfam" id="PF02601"/>
    </source>
</evidence>
<sequence length="127" mass="13773">RLTLNIKQLINLRTADLGMLSAQLIAQTPNHHIEQLSQRVKSLQQRSQLACQQALKDSQRSLANLAHRLDTLSPLATLSRGYSITKDAKGRLIKDAAGANIGDTITTTVNNGSLTSQVTKVSKQVST</sequence>
<reference evidence="3" key="1">
    <citation type="submission" date="2017-08" db="EMBL/GenBank/DDBJ databases">
        <title>A dynamic microbial community with high functional redundancy inhabits the cold, oxic subseafloor aquifer.</title>
        <authorList>
            <person name="Tully B.J."/>
            <person name="Wheat C.G."/>
            <person name="Glazer B.T."/>
            <person name="Huber J.A."/>
        </authorList>
    </citation>
    <scope>NUCLEOTIDE SEQUENCE [LARGE SCALE GENOMIC DNA]</scope>
</reference>
<dbReference type="GO" id="GO:0009318">
    <property type="term" value="C:exodeoxyribonuclease VII complex"/>
    <property type="evidence" value="ECO:0007669"/>
    <property type="project" value="InterPro"/>
</dbReference>
<evidence type="ECO:0000313" key="3">
    <source>
        <dbReference type="Proteomes" id="UP000218172"/>
    </source>
</evidence>
<organism evidence="2 3">
    <name type="scientific">SAR86 cluster bacterium</name>
    <dbReference type="NCBI Taxonomy" id="2030880"/>
    <lineage>
        <taxon>Bacteria</taxon>
        <taxon>Pseudomonadati</taxon>
        <taxon>Pseudomonadota</taxon>
        <taxon>Gammaproteobacteria</taxon>
        <taxon>SAR86 cluster</taxon>
    </lineage>
</organism>
<dbReference type="Proteomes" id="UP000218172">
    <property type="component" value="Unassembled WGS sequence"/>
</dbReference>
<feature type="non-terminal residue" evidence="2">
    <location>
        <position position="1"/>
    </location>
</feature>
<dbReference type="InterPro" id="IPR020579">
    <property type="entry name" value="Exonuc_VII_lsu_C"/>
</dbReference>
<evidence type="ECO:0000313" key="2">
    <source>
        <dbReference type="EMBL" id="PCH63448.1"/>
    </source>
</evidence>
<dbReference type="GO" id="GO:0008855">
    <property type="term" value="F:exodeoxyribonuclease VII activity"/>
    <property type="evidence" value="ECO:0007669"/>
    <property type="project" value="InterPro"/>
</dbReference>
<accession>A0A2A4MUA1</accession>
<protein>
    <recommendedName>
        <fullName evidence="1">Exonuclease VII large subunit C-terminal domain-containing protein</fullName>
    </recommendedName>
</protein>
<dbReference type="PANTHER" id="PTHR30008">
    <property type="entry name" value="EXODEOXYRIBONUCLEASE 7 LARGE SUBUNIT"/>
    <property type="match status" value="1"/>
</dbReference>
<comment type="caution">
    <text evidence="2">The sequence shown here is derived from an EMBL/GenBank/DDBJ whole genome shotgun (WGS) entry which is preliminary data.</text>
</comment>
<name>A0A2A4MUA1_9GAMM</name>
<proteinExistence type="predicted"/>
<dbReference type="AlphaFoldDB" id="A0A2A4MUA1"/>
<dbReference type="EMBL" id="NVQR01000016">
    <property type="protein sequence ID" value="PCH63448.1"/>
    <property type="molecule type" value="Genomic_DNA"/>
</dbReference>
<dbReference type="GO" id="GO:0006308">
    <property type="term" value="P:DNA catabolic process"/>
    <property type="evidence" value="ECO:0007669"/>
    <property type="project" value="InterPro"/>
</dbReference>
<dbReference type="InterPro" id="IPR003753">
    <property type="entry name" value="Exonuc_VII_L"/>
</dbReference>
<gene>
    <name evidence="2" type="ORF">COC19_01000</name>
</gene>
<dbReference type="Pfam" id="PF02601">
    <property type="entry name" value="Exonuc_VII_L"/>
    <property type="match status" value="1"/>
</dbReference>
<feature type="domain" description="Exonuclease VII large subunit C-terminal" evidence="1">
    <location>
        <begin position="1"/>
        <end position="116"/>
    </location>
</feature>